<dbReference type="AlphaFoldDB" id="A0AA47N5D0"/>
<protein>
    <submittedName>
        <fullName evidence="4">MKL/myocardin-like protein 1</fullName>
    </submittedName>
</protein>
<gene>
    <name evidence="4" type="primary">Mkl1</name>
    <name evidence="4" type="ORF">N1851_006416</name>
</gene>
<dbReference type="GO" id="GO:0003713">
    <property type="term" value="F:transcription coactivator activity"/>
    <property type="evidence" value="ECO:0007669"/>
    <property type="project" value="TreeGrafter"/>
</dbReference>
<feature type="region of interest" description="Disordered" evidence="2">
    <location>
        <begin position="667"/>
        <end position="693"/>
    </location>
</feature>
<feature type="compositionally biased region" description="Low complexity" evidence="2">
    <location>
        <begin position="254"/>
        <end position="276"/>
    </location>
</feature>
<dbReference type="InterPro" id="IPR003034">
    <property type="entry name" value="SAP_dom"/>
</dbReference>
<feature type="coiled-coil region" evidence="1">
    <location>
        <begin position="292"/>
        <end position="319"/>
    </location>
</feature>
<dbReference type="Gene3D" id="1.10.720.30">
    <property type="entry name" value="SAP domain"/>
    <property type="match status" value="1"/>
</dbReference>
<organism evidence="4 5">
    <name type="scientific">Merluccius polli</name>
    <name type="common">Benguela hake</name>
    <name type="synonym">Merluccius cadenati</name>
    <dbReference type="NCBI Taxonomy" id="89951"/>
    <lineage>
        <taxon>Eukaryota</taxon>
        <taxon>Metazoa</taxon>
        <taxon>Chordata</taxon>
        <taxon>Craniata</taxon>
        <taxon>Vertebrata</taxon>
        <taxon>Euteleostomi</taxon>
        <taxon>Actinopterygii</taxon>
        <taxon>Neopterygii</taxon>
        <taxon>Teleostei</taxon>
        <taxon>Neoteleostei</taxon>
        <taxon>Acanthomorphata</taxon>
        <taxon>Zeiogadaria</taxon>
        <taxon>Gadariae</taxon>
        <taxon>Gadiformes</taxon>
        <taxon>Gadoidei</taxon>
        <taxon>Merlucciidae</taxon>
        <taxon>Merluccius</taxon>
    </lineage>
</organism>
<dbReference type="GO" id="GO:0051145">
    <property type="term" value="P:smooth muscle cell differentiation"/>
    <property type="evidence" value="ECO:0007669"/>
    <property type="project" value="TreeGrafter"/>
</dbReference>
<feature type="region of interest" description="Disordered" evidence="2">
    <location>
        <begin position="254"/>
        <end position="277"/>
    </location>
</feature>
<reference evidence="4" key="1">
    <citation type="journal article" date="2023" name="Front. Mar. Sci.">
        <title>A new Merluccius polli reference genome to investigate the effects of global change in West African waters.</title>
        <authorList>
            <person name="Mateo J.L."/>
            <person name="Blanco-Fernandez C."/>
            <person name="Garcia-Vazquez E."/>
            <person name="Machado-Schiaffino G."/>
        </authorList>
    </citation>
    <scope>NUCLEOTIDE SEQUENCE</scope>
    <source>
        <strain evidence="4">C29</strain>
        <tissue evidence="4">Fin</tissue>
    </source>
</reference>
<proteinExistence type="predicted"/>
<dbReference type="EMBL" id="JAOPHQ010001136">
    <property type="protein sequence ID" value="KAK0152185.1"/>
    <property type="molecule type" value="Genomic_DNA"/>
</dbReference>
<feature type="region of interest" description="Disordered" evidence="2">
    <location>
        <begin position="894"/>
        <end position="914"/>
    </location>
</feature>
<dbReference type="Pfam" id="PF02037">
    <property type="entry name" value="SAP"/>
    <property type="match status" value="1"/>
</dbReference>
<feature type="compositionally biased region" description="Low complexity" evidence="2">
    <location>
        <begin position="69"/>
        <end position="82"/>
    </location>
</feature>
<feature type="region of interest" description="Disordered" evidence="2">
    <location>
        <begin position="476"/>
        <end position="505"/>
    </location>
</feature>
<comment type="caution">
    <text evidence="4">The sequence shown here is derived from an EMBL/GenBank/DDBJ whole genome shotgun (WGS) entry which is preliminary data.</text>
</comment>
<dbReference type="SMART" id="SM00513">
    <property type="entry name" value="SAP"/>
    <property type="match status" value="1"/>
</dbReference>
<dbReference type="SUPFAM" id="SSF68906">
    <property type="entry name" value="SAP domain"/>
    <property type="match status" value="1"/>
</dbReference>
<evidence type="ECO:0000259" key="3">
    <source>
        <dbReference type="PROSITE" id="PS50800"/>
    </source>
</evidence>
<dbReference type="PANTHER" id="PTHR22793">
    <property type="entry name" value="MYOCARDIN-RELATED TRANSCRIPTION FACTOR-RELATED"/>
    <property type="match status" value="1"/>
</dbReference>
<dbReference type="Proteomes" id="UP001174136">
    <property type="component" value="Unassembled WGS sequence"/>
</dbReference>
<dbReference type="GO" id="GO:0005634">
    <property type="term" value="C:nucleus"/>
    <property type="evidence" value="ECO:0007669"/>
    <property type="project" value="TreeGrafter"/>
</dbReference>
<dbReference type="GO" id="GO:0045944">
    <property type="term" value="P:positive regulation of transcription by RNA polymerase II"/>
    <property type="evidence" value="ECO:0007669"/>
    <property type="project" value="TreeGrafter"/>
</dbReference>
<feature type="compositionally biased region" description="Pro residues" evidence="2">
    <location>
        <begin position="816"/>
        <end position="829"/>
    </location>
</feature>
<sequence>MSQPMCSATAVRCSLTSRQREIIAKQLDHLVAELKSELKQRHLTVSGTKSDLIERLRAYQELHTTAGTGVVTGTPITTTSSSLPRAGGVAEPGARGVGGGALSNPTPPSPGAESRQQGQIHLSPAATQSADWSDAGSSTTPSNQASTPPPPQQDMTFGCLNPSSPVSPSPHAGSPSAMSPENHYTTSINGLDEMAKSPPMQLSLLPHTPATTIKAEPTSSLPMAYSTQKPFVYSPIDSTAVFSPPSNTMAAASITTSTTTSTSNTTSSGGSTYSMMGNGGTVLPCEDRDKMLRDKDRQIKMLTRMLNQKQQLVELLRMQLEQGNRGGRLGGGGGGAKIPDTKVLIQIKKEPGETSPFCLSADHQPLGSGFSYATPLNVTVKQESMAEIDITEMHLPLCPAGLSLPAFTNPGPGGPPARSGNPADGHEQQIQQAALQLAQQRAIQKLLLQEQNEQNQQNLLHNPSQQNQLHLLQNPGQQNQQNIQQHSQQRKKKSHKQQLKQQQQQQLLCQMQPQQQQQSQPKQSQAQLKQQVLLRQQQSVMLQKCKLQHQQQPTQQEVPQHRHQSPIQAKVQLKTQQLLHAKQQQLPMQQTPKRENQGSQLLLNQQTGSATSFNLDYLKTVVAPALLTDGNGNHFLVALTNHVSEIQKTGTTDSMATTQIMLKGLQSTPLLPGQSSPQPDCPNNLGSLKESNRKVDDIILSENNDRYAEAGPQVTTDQSQQGNIHSLSSFIDNETLGKDALLPSVKTEEEEEAFSVLDHSSLFSPLSPASLRTPASSPGYRENTDDLFDILFQTGEISSSFKPSLDPSLDGLHTSPPLPSPPPSPPPFSPLQLVLSPPTTSPPPFNHLNFPHAINKVLSYLNTQQHPTLCPQEEPRQASDTTPINSTITIKEETVVEEEEEEEKRGAFHSGGHLEDFLESTTGTPPLGVEPGSPLTLIDDLQSQLLSFSSILDRPTSPMDTLDLHGCLADHHPAPPCLGGAGEQIVDVMEWLDLTMGTGEELSEDMLPTHLAPLAPPMPVSVFCTDFLNVSDLQMGWDSCL</sequence>
<dbReference type="InterPro" id="IPR036361">
    <property type="entry name" value="SAP_dom_sf"/>
</dbReference>
<feature type="compositionally biased region" description="Polar residues" evidence="2">
    <location>
        <begin position="114"/>
        <end position="146"/>
    </location>
</feature>
<feature type="compositionally biased region" description="Polar residues" evidence="2">
    <location>
        <begin position="176"/>
        <end position="189"/>
    </location>
</feature>
<evidence type="ECO:0000313" key="5">
    <source>
        <dbReference type="Proteomes" id="UP001174136"/>
    </source>
</evidence>
<evidence type="ECO:0000256" key="2">
    <source>
        <dbReference type="SAM" id="MobiDB-lite"/>
    </source>
</evidence>
<dbReference type="InterPro" id="IPR043451">
    <property type="entry name" value="Myocardin-like"/>
</dbReference>
<evidence type="ECO:0000256" key="1">
    <source>
        <dbReference type="SAM" id="Coils"/>
    </source>
</evidence>
<dbReference type="PANTHER" id="PTHR22793:SF6">
    <property type="entry name" value="MYOCARDIN-RELATED TRANSCRIPTION FACTOR A"/>
    <property type="match status" value="1"/>
</dbReference>
<accession>A0AA47N5D0</accession>
<feature type="compositionally biased region" description="Basic residues" evidence="2">
    <location>
        <begin position="488"/>
        <end position="498"/>
    </location>
</feature>
<keyword evidence="1" id="KW-0175">Coiled coil</keyword>
<feature type="compositionally biased region" description="Polar residues" evidence="2">
    <location>
        <begin position="667"/>
        <end position="678"/>
    </location>
</feature>
<feature type="domain" description="SAP" evidence="3">
    <location>
        <begin position="26"/>
        <end position="60"/>
    </location>
</feature>
<feature type="region of interest" description="Disordered" evidence="2">
    <location>
        <begin position="801"/>
        <end position="842"/>
    </location>
</feature>
<keyword evidence="5" id="KW-1185">Reference proteome</keyword>
<dbReference type="PROSITE" id="PS50800">
    <property type="entry name" value="SAP"/>
    <property type="match status" value="1"/>
</dbReference>
<name>A0AA47N5D0_MERPO</name>
<evidence type="ECO:0000313" key="4">
    <source>
        <dbReference type="EMBL" id="KAK0152185.1"/>
    </source>
</evidence>
<feature type="region of interest" description="Disordered" evidence="2">
    <location>
        <begin position="69"/>
        <end position="194"/>
    </location>
</feature>
<feature type="compositionally biased region" description="Low complexity" evidence="2">
    <location>
        <begin position="476"/>
        <end position="487"/>
    </location>
</feature>
<feature type="region of interest" description="Disordered" evidence="2">
    <location>
        <begin position="406"/>
        <end position="431"/>
    </location>
</feature>